<sequence length="96" mass="11097">MIVRGARQVGKTTAIRQIGKDFSQFIYLNLELPEDKKPFLEFVNFDTLLQTLFFLKDKSLSIRSETLIFIDEIQIRSVGQPPDLRGLFLNIHGENL</sequence>
<accession>A0ABS3YNF8</accession>
<comment type="caution">
    <text evidence="2">The sequence shown here is derived from an EMBL/GenBank/DDBJ whole genome shotgun (WGS) entry which is preliminary data.</text>
</comment>
<keyword evidence="3" id="KW-1185">Reference proteome</keyword>
<dbReference type="SUPFAM" id="SSF52540">
    <property type="entry name" value="P-loop containing nucleoside triphosphate hydrolases"/>
    <property type="match status" value="1"/>
</dbReference>
<feature type="domain" description="AAA" evidence="1">
    <location>
        <begin position="2"/>
        <end position="74"/>
    </location>
</feature>
<evidence type="ECO:0000313" key="3">
    <source>
        <dbReference type="Proteomes" id="UP000677244"/>
    </source>
</evidence>
<proteinExistence type="predicted"/>
<dbReference type="Proteomes" id="UP000677244">
    <property type="component" value="Unassembled WGS sequence"/>
</dbReference>
<evidence type="ECO:0000259" key="1">
    <source>
        <dbReference type="Pfam" id="PF13173"/>
    </source>
</evidence>
<protein>
    <submittedName>
        <fullName evidence="2">AAA family ATPase</fullName>
    </submittedName>
</protein>
<dbReference type="InterPro" id="IPR041682">
    <property type="entry name" value="AAA_14"/>
</dbReference>
<name>A0ABS3YNF8_9BACT</name>
<dbReference type="InterPro" id="IPR027417">
    <property type="entry name" value="P-loop_NTPase"/>
</dbReference>
<dbReference type="Pfam" id="PF13173">
    <property type="entry name" value="AAA_14"/>
    <property type="match status" value="1"/>
</dbReference>
<evidence type="ECO:0000313" key="2">
    <source>
        <dbReference type="EMBL" id="MBO9199412.1"/>
    </source>
</evidence>
<gene>
    <name evidence="2" type="ORF">J7I42_03980</name>
</gene>
<organism evidence="2 3">
    <name type="scientific">Niastella soli</name>
    <dbReference type="NCBI Taxonomy" id="2821487"/>
    <lineage>
        <taxon>Bacteria</taxon>
        <taxon>Pseudomonadati</taxon>
        <taxon>Bacteroidota</taxon>
        <taxon>Chitinophagia</taxon>
        <taxon>Chitinophagales</taxon>
        <taxon>Chitinophagaceae</taxon>
        <taxon>Niastella</taxon>
    </lineage>
</organism>
<reference evidence="2 3" key="1">
    <citation type="submission" date="2021-03" db="EMBL/GenBank/DDBJ databases">
        <title>Assistant Professor.</title>
        <authorList>
            <person name="Huq M.A."/>
        </authorList>
    </citation>
    <scope>NUCLEOTIDE SEQUENCE [LARGE SCALE GENOMIC DNA]</scope>
    <source>
        <strain evidence="2 3">MAH-29</strain>
    </source>
</reference>
<dbReference type="EMBL" id="JAGHKO010000001">
    <property type="protein sequence ID" value="MBO9199412.1"/>
    <property type="molecule type" value="Genomic_DNA"/>
</dbReference>